<reference evidence="3 4" key="1">
    <citation type="submission" date="2019-09" db="EMBL/GenBank/DDBJ databases">
        <title>A chromosome-level genome assembly of the Chinese tupelo Nyssa sinensis.</title>
        <authorList>
            <person name="Yang X."/>
            <person name="Kang M."/>
            <person name="Yang Y."/>
            <person name="Xiong H."/>
            <person name="Wang M."/>
            <person name="Zhang Z."/>
            <person name="Wang Z."/>
            <person name="Wu H."/>
            <person name="Ma T."/>
            <person name="Liu J."/>
            <person name="Xi Z."/>
        </authorList>
    </citation>
    <scope>NUCLEOTIDE SEQUENCE [LARGE SCALE GENOMIC DNA]</scope>
    <source>
        <strain evidence="3">J267</strain>
        <tissue evidence="3">Leaf</tissue>
    </source>
</reference>
<dbReference type="GO" id="GO:0005634">
    <property type="term" value="C:nucleus"/>
    <property type="evidence" value="ECO:0007669"/>
    <property type="project" value="TreeGrafter"/>
</dbReference>
<dbReference type="GO" id="GO:0016567">
    <property type="term" value="P:protein ubiquitination"/>
    <property type="evidence" value="ECO:0007669"/>
    <property type="project" value="TreeGrafter"/>
</dbReference>
<dbReference type="InterPro" id="IPR039512">
    <property type="entry name" value="RCHY1_zinc-ribbon"/>
</dbReference>
<feature type="region of interest" description="Disordered" evidence="1">
    <location>
        <begin position="64"/>
        <end position="85"/>
    </location>
</feature>
<dbReference type="AlphaFoldDB" id="A0A5J5BEU1"/>
<evidence type="ECO:0000259" key="2">
    <source>
        <dbReference type="Pfam" id="PF14599"/>
    </source>
</evidence>
<dbReference type="GO" id="GO:0061630">
    <property type="term" value="F:ubiquitin protein ligase activity"/>
    <property type="evidence" value="ECO:0007669"/>
    <property type="project" value="TreeGrafter"/>
</dbReference>
<dbReference type="OrthoDB" id="411372at2759"/>
<feature type="compositionally biased region" description="Basic and acidic residues" evidence="1">
    <location>
        <begin position="69"/>
        <end position="85"/>
    </location>
</feature>
<accession>A0A5J5BEU1</accession>
<dbReference type="EMBL" id="CM018036">
    <property type="protein sequence ID" value="KAA8541254.1"/>
    <property type="molecule type" value="Genomic_DNA"/>
</dbReference>
<evidence type="ECO:0000313" key="3">
    <source>
        <dbReference type="EMBL" id="KAA8541254.1"/>
    </source>
</evidence>
<evidence type="ECO:0000313" key="4">
    <source>
        <dbReference type="Proteomes" id="UP000325577"/>
    </source>
</evidence>
<evidence type="ECO:0000256" key="1">
    <source>
        <dbReference type="SAM" id="MobiDB-lite"/>
    </source>
</evidence>
<feature type="domain" description="RCHY1 zinc-ribbon" evidence="2">
    <location>
        <begin position="25"/>
        <end position="57"/>
    </location>
</feature>
<gene>
    <name evidence="3" type="ORF">F0562_025139</name>
</gene>
<proteinExistence type="predicted"/>
<keyword evidence="4" id="KW-1185">Reference proteome</keyword>
<dbReference type="PANTHER" id="PTHR21319:SF0">
    <property type="entry name" value="AND RING FINGER DOMAIN PROTEIN, PUTATIVE (AFU_ORTHOLOGUE AFUA_1G08900)-RELATED"/>
    <property type="match status" value="1"/>
</dbReference>
<dbReference type="GO" id="GO:0006511">
    <property type="term" value="P:ubiquitin-dependent protein catabolic process"/>
    <property type="evidence" value="ECO:0007669"/>
    <property type="project" value="TreeGrafter"/>
</dbReference>
<sequence length="85" mass="9900">MHSACFQAYACTHYVCPICSKSMGDMAVYFGMLDALLGAEELPEEYRDRCEDILCNDWRLRVPPAPRQTNEREHRKQRSNKELTC</sequence>
<dbReference type="Proteomes" id="UP000325577">
    <property type="component" value="Linkage Group LG13"/>
</dbReference>
<protein>
    <recommendedName>
        <fullName evidence="2">RCHY1 zinc-ribbon domain-containing protein</fullName>
    </recommendedName>
</protein>
<name>A0A5J5BEU1_9ASTE</name>
<dbReference type="PANTHER" id="PTHR21319">
    <property type="entry name" value="RING FINGER AND CHY ZINC FINGER DOMAIN-CONTAINING PROTEIN 1"/>
    <property type="match status" value="1"/>
</dbReference>
<dbReference type="Pfam" id="PF14599">
    <property type="entry name" value="zinc_ribbon_6"/>
    <property type="match status" value="1"/>
</dbReference>
<organism evidence="3 4">
    <name type="scientific">Nyssa sinensis</name>
    <dbReference type="NCBI Taxonomy" id="561372"/>
    <lineage>
        <taxon>Eukaryota</taxon>
        <taxon>Viridiplantae</taxon>
        <taxon>Streptophyta</taxon>
        <taxon>Embryophyta</taxon>
        <taxon>Tracheophyta</taxon>
        <taxon>Spermatophyta</taxon>
        <taxon>Magnoliopsida</taxon>
        <taxon>eudicotyledons</taxon>
        <taxon>Gunneridae</taxon>
        <taxon>Pentapetalae</taxon>
        <taxon>asterids</taxon>
        <taxon>Cornales</taxon>
        <taxon>Nyssaceae</taxon>
        <taxon>Nyssa</taxon>
    </lineage>
</organism>